<evidence type="ECO:0000313" key="2">
    <source>
        <dbReference type="Proteomes" id="UP000322084"/>
    </source>
</evidence>
<accession>A0A5A7MUA1</accession>
<protein>
    <submittedName>
        <fullName evidence="1">Uncharacterized protein</fullName>
    </submittedName>
</protein>
<dbReference type="EMBL" id="BKCL01000006">
    <property type="protein sequence ID" value="GEQ98429.1"/>
    <property type="molecule type" value="Genomic_DNA"/>
</dbReference>
<proteinExistence type="predicted"/>
<name>A0A5A7MUA1_9PROT</name>
<evidence type="ECO:0000313" key="1">
    <source>
        <dbReference type="EMBL" id="GEQ98429.1"/>
    </source>
</evidence>
<sequence>MGVAGKDVIGNPDETLEILFGLNLTHLDFHMINHIPYPLPHFHISFPYKGLAFLSFMAKPFPGEPRQPAKGGRIRG</sequence>
<dbReference type="AlphaFoldDB" id="A0A5A7MUA1"/>
<organism evidence="1 2">
    <name type="scientific">Iodidimonas gelatinilytica</name>
    <dbReference type="NCBI Taxonomy" id="1236966"/>
    <lineage>
        <taxon>Bacteria</taxon>
        <taxon>Pseudomonadati</taxon>
        <taxon>Pseudomonadota</taxon>
        <taxon>Alphaproteobacteria</taxon>
        <taxon>Iodidimonadales</taxon>
        <taxon>Iodidimonadaceae</taxon>
        <taxon>Iodidimonas</taxon>
    </lineage>
</organism>
<gene>
    <name evidence="1" type="ORF">JCM17844_20660</name>
</gene>
<comment type="caution">
    <text evidence="1">The sequence shown here is derived from an EMBL/GenBank/DDBJ whole genome shotgun (WGS) entry which is preliminary data.</text>
</comment>
<reference evidence="1 2" key="1">
    <citation type="submission" date="2019-09" db="EMBL/GenBank/DDBJ databases">
        <title>NBRP : Genome information of microbial organism related human and environment.</title>
        <authorList>
            <person name="Hattori M."/>
            <person name="Oshima K."/>
            <person name="Inaba H."/>
            <person name="Suda W."/>
            <person name="Sakamoto M."/>
            <person name="Iino T."/>
            <person name="Kitahara M."/>
            <person name="Oshida Y."/>
            <person name="Iida T."/>
            <person name="Kudo T."/>
            <person name="Itoh T."/>
            <person name="Ohkuma M."/>
        </authorList>
    </citation>
    <scope>NUCLEOTIDE SEQUENCE [LARGE SCALE GENOMIC DNA]</scope>
    <source>
        <strain evidence="1 2">Hi-2</strain>
    </source>
</reference>
<dbReference type="Proteomes" id="UP000322084">
    <property type="component" value="Unassembled WGS sequence"/>
</dbReference>